<dbReference type="RefSeq" id="WP_118743355.1">
    <property type="nucleotide sequence ID" value="NZ_JBBMFP010000009.1"/>
</dbReference>
<evidence type="ECO:0000313" key="2">
    <source>
        <dbReference type="Proteomes" id="UP001457898"/>
    </source>
</evidence>
<comment type="caution">
    <text evidence="1">The sequence shown here is derived from an EMBL/GenBank/DDBJ whole genome shotgun (WGS) entry which is preliminary data.</text>
</comment>
<organism evidence="1 2">
    <name type="scientific">Blautia caccae</name>
    <dbReference type="NCBI Taxonomy" id="3133175"/>
    <lineage>
        <taxon>Bacteria</taxon>
        <taxon>Bacillati</taxon>
        <taxon>Bacillota</taxon>
        <taxon>Clostridia</taxon>
        <taxon>Lachnospirales</taxon>
        <taxon>Lachnospiraceae</taxon>
        <taxon>Blautia</taxon>
    </lineage>
</organism>
<gene>
    <name evidence="1" type="ORF">WMO65_11415</name>
</gene>
<reference evidence="1 2" key="1">
    <citation type="submission" date="2024-03" db="EMBL/GenBank/DDBJ databases">
        <title>Human intestinal bacterial collection.</title>
        <authorList>
            <person name="Pauvert C."/>
            <person name="Hitch T.C.A."/>
            <person name="Clavel T."/>
        </authorList>
    </citation>
    <scope>NUCLEOTIDE SEQUENCE [LARGE SCALE GENOMIC DNA]</scope>
    <source>
        <strain evidence="1 2">CLA-SR-H028</strain>
    </source>
</reference>
<proteinExistence type="predicted"/>
<keyword evidence="2" id="KW-1185">Reference proteome</keyword>
<evidence type="ECO:0000313" key="1">
    <source>
        <dbReference type="EMBL" id="MEQ2431613.1"/>
    </source>
</evidence>
<name>A0ABV1DPD9_9FIRM</name>
<dbReference type="EMBL" id="JBBMFP010000009">
    <property type="protein sequence ID" value="MEQ2431613.1"/>
    <property type="molecule type" value="Genomic_DNA"/>
</dbReference>
<protein>
    <submittedName>
        <fullName evidence="1">Uncharacterized protein</fullName>
    </submittedName>
</protein>
<accession>A0ABV1DPD9</accession>
<dbReference type="Proteomes" id="UP001457898">
    <property type="component" value="Unassembled WGS sequence"/>
</dbReference>
<sequence>MATKKNISLFKDRITKSSRKEMARELITAIDTGSNAVHKLLFGSTDIDEYSNHGNYKKGMHDYCSKLSGDSFTEKRLCRCMYYKNSNHGTECEACGYRDRFKVIGDYQIIDYEVPAFYYGDGIGEIDLVISDGADYYATEVKPYKNNKETLLRMIAEIMTYTDGYKEGVYKKAIAFFEKNCDDGSVTSQQREYDEKELETSELIKKADITVFRFEITGENEFRICRL</sequence>